<dbReference type="InterPro" id="IPR002110">
    <property type="entry name" value="Ankyrin_rpt"/>
</dbReference>
<organism evidence="5 6">
    <name type="scientific">Leucocoprinus leucothites</name>
    <dbReference type="NCBI Taxonomy" id="201217"/>
    <lineage>
        <taxon>Eukaryota</taxon>
        <taxon>Fungi</taxon>
        <taxon>Dikarya</taxon>
        <taxon>Basidiomycota</taxon>
        <taxon>Agaricomycotina</taxon>
        <taxon>Agaricomycetes</taxon>
        <taxon>Agaricomycetidae</taxon>
        <taxon>Agaricales</taxon>
        <taxon>Agaricineae</taxon>
        <taxon>Agaricaceae</taxon>
        <taxon>Leucocoprinus</taxon>
    </lineage>
</organism>
<feature type="domain" description="BTB" evidence="4">
    <location>
        <begin position="748"/>
        <end position="843"/>
    </location>
</feature>
<feature type="region of interest" description="Disordered" evidence="3">
    <location>
        <begin position="716"/>
        <end position="742"/>
    </location>
</feature>
<dbReference type="InterPro" id="IPR000210">
    <property type="entry name" value="BTB/POZ_dom"/>
</dbReference>
<feature type="compositionally biased region" description="Low complexity" evidence="3">
    <location>
        <begin position="459"/>
        <end position="481"/>
    </location>
</feature>
<feature type="repeat" description="RCC1" evidence="2">
    <location>
        <begin position="231"/>
        <end position="280"/>
    </location>
</feature>
<dbReference type="InterPro" id="IPR051625">
    <property type="entry name" value="Signaling_Regulatory_Domain"/>
</dbReference>
<dbReference type="InterPro" id="IPR000408">
    <property type="entry name" value="Reg_chr_condens"/>
</dbReference>
<keyword evidence="6" id="KW-1185">Reference proteome</keyword>
<evidence type="ECO:0000313" key="5">
    <source>
        <dbReference type="EMBL" id="KAF5362287.1"/>
    </source>
</evidence>
<dbReference type="InterPro" id="IPR036770">
    <property type="entry name" value="Ankyrin_rpt-contain_sf"/>
</dbReference>
<feature type="compositionally biased region" description="Polar residues" evidence="3">
    <location>
        <begin position="1364"/>
        <end position="1380"/>
    </location>
</feature>
<dbReference type="SUPFAM" id="SSF50985">
    <property type="entry name" value="RCC1/BLIP-II"/>
    <property type="match status" value="1"/>
</dbReference>
<dbReference type="Proteomes" id="UP000559027">
    <property type="component" value="Unassembled WGS sequence"/>
</dbReference>
<feature type="repeat" description="RCC1" evidence="2">
    <location>
        <begin position="281"/>
        <end position="343"/>
    </location>
</feature>
<comment type="caution">
    <text evidence="5">The sequence shown here is derived from an EMBL/GenBank/DDBJ whole genome shotgun (WGS) entry which is preliminary data.</text>
</comment>
<name>A0A8H5LM42_9AGAR</name>
<evidence type="ECO:0000256" key="1">
    <source>
        <dbReference type="ARBA" id="ARBA00022737"/>
    </source>
</evidence>
<feature type="compositionally biased region" description="Polar residues" evidence="3">
    <location>
        <begin position="1405"/>
        <end position="1417"/>
    </location>
</feature>
<dbReference type="Gene3D" id="1.25.40.20">
    <property type="entry name" value="Ankyrin repeat-containing domain"/>
    <property type="match status" value="1"/>
</dbReference>
<dbReference type="PANTHER" id="PTHR22872">
    <property type="entry name" value="BTK-BINDING PROTEIN-RELATED"/>
    <property type="match status" value="1"/>
</dbReference>
<feature type="repeat" description="RCC1" evidence="2">
    <location>
        <begin position="343"/>
        <end position="394"/>
    </location>
</feature>
<gene>
    <name evidence="5" type="ORF">D9756_002106</name>
</gene>
<feature type="compositionally biased region" description="Gly residues" evidence="3">
    <location>
        <begin position="1547"/>
        <end position="1566"/>
    </location>
</feature>
<feature type="compositionally biased region" description="Polar residues" evidence="3">
    <location>
        <begin position="1591"/>
        <end position="1604"/>
    </location>
</feature>
<feature type="region of interest" description="Disordered" evidence="3">
    <location>
        <begin position="1296"/>
        <end position="1459"/>
    </location>
</feature>
<protein>
    <recommendedName>
        <fullName evidence="4">BTB domain-containing protein</fullName>
    </recommendedName>
</protein>
<dbReference type="PROSITE" id="PS50097">
    <property type="entry name" value="BTB"/>
    <property type="match status" value="2"/>
</dbReference>
<dbReference type="InterPro" id="IPR009091">
    <property type="entry name" value="RCC1/BLIP-II"/>
</dbReference>
<dbReference type="OrthoDB" id="1893551at2759"/>
<evidence type="ECO:0000256" key="2">
    <source>
        <dbReference type="PROSITE-ProRule" id="PRU00235"/>
    </source>
</evidence>
<dbReference type="InterPro" id="IPR011333">
    <property type="entry name" value="SKP1/BTB/POZ_sf"/>
</dbReference>
<dbReference type="PROSITE" id="PS50012">
    <property type="entry name" value="RCC1_3"/>
    <property type="match status" value="4"/>
</dbReference>
<sequence length="1677" mass="182963">MSLLHDYFHTRNLQLFQRFLLENSASGTSADKAHAQLSTSTGKSSYKKHGPLSGNVDVNGRDWLGRSVLHLAAASIEHLEYVRALLRHPAINVNLLDEESHWTPLHRALYNANIPAARLLLQRSDIDITLTDNEGYTAFDVYNSTLIGTKPAAEESESYADLYTWGTNVNAALGLGDSNDRVFPEHVSLQQKDGEEELEGKNLSARFQPVKVKDVVMSKLHTAVITSESGGNLRVCGFGSGGRLGPYSHTQYTLKPLSQLSQTITSVALGQDHTLALTKSGEVLSWGLNRFSQLGYPVDPPTNGRGTEELIQYTPRKVQGFLRKEVVKGVAASKCASACWTDDAVYTWGTNHGQLGYDKAAQPVQVLPRKVSRLTMPVISIAMTDNTMACLMQNRQVECFYNDGHHRINFPTHAFPSPIRPYRPPQAMKDSRMAKITSCGELFASLSYHGEVYIFSPTTTVTGPSTPSATTASNTGATSSSHNAQAQEGENPTSRSGGPFKCQRVWALRKKSSAVKDVALGADGSIIICTESGHVFVRTRNLTKLNLSQSSTNLFTSLSSSSTAAGTSTLGGSGTSQKAFKFHRIPFLQRVVKVCANATGAFGALRVEVPIKGIEVKGDMVGTEVGRVVPWLSYGKTEEDDDDDDVFGWKSQPRGVLGDVEGGDEFQQAKIKVHVRGGADSDHEDVEGEMEDEAVEGDIRALKGICDAIKREERMRVASDSDASDASTSKDEGGMSSEPEVERLPHGADMFVLCKQTGALFPAHKAILAARSEVLCRILSSSSLASSSIRDEKTKIRITCLPPPCTDDLNSRSLSPSLPQLRISNANPLSILIILTYLYSDNVLTIWDRRIAVAVAPYAQQLQLKWDVGRIRDEVAGLARMLELRDVLGVLERPVKVTVLPSYQQGGGGGFVKDLVRLFGSVNSLREKDRDKVEEVKEEEEEEESEEEEEKKINVEVPAALRPDVILELEDREVRTHSVILRSRSDLFKSFFDESDWTRNRWVSEDDGETGNGGWVVRINLKHLKWRVMEFVLKFMCCGCDKELFEMLEFVRNVDDLVEFMFEVIAAANELLLDRLILLCSSLILTYSSFHNACSILSDATHFSCMPLIDRIQSYITANMELFLESHMLDDIPQDLVYQLARYAQQKQKEKAPFVRDGALVDEAMVRWCNWLEDQDVPVPFVRSGKPWKERTKVLPIPKFEKKVLVRGGGGEKGLRKPPSVDDLFDMDYTENSGPTLTQQTQPAEAGPVWKAYVSPKVDMKAVMAEAAQDQIRIALASTRTPSKQPQQTPLLAATLPQVPSSSSPWRTLAPQVPRQGGDETSKSQVFGPPLSQPSTPQKQREGSRPSQSGSGSGGGPQGPLQPNVVTTPTKQTPGLNVSTPGAPPPSGPVMGPTITPLRMPVGSSKGNTGQRISSGSGKAWAHTRPTDTLTPVVPASQNTSRATASGTTSSSTVDTTNPKSVSFLAIQHSQKEEQLSFDDLHKDRRSLLEIQEEEKARREEETFMRWWQEEEARVKMEMEALEVFTRGGSSSGGGGGSSSGGKQRRGGGGGRGRGGGGGGSSSGGGERGERGEKRGGGGRGGPKGRKEGRQANQANANLTSSEGQPATPDTTSPSQSQSATANVISTAPTKSAQNNPRPPRYRKPSQKNFQHPRPHPHPHPHPSQQQQQLDPASSNT</sequence>
<feature type="region of interest" description="Disordered" evidence="3">
    <location>
        <begin position="1524"/>
        <end position="1677"/>
    </location>
</feature>
<dbReference type="Gene3D" id="2.130.10.30">
    <property type="entry name" value="Regulator of chromosome condensation 1/beta-lactamase-inhibitor protein II"/>
    <property type="match status" value="1"/>
</dbReference>
<dbReference type="Pfam" id="PF13540">
    <property type="entry name" value="RCC1_2"/>
    <property type="match status" value="1"/>
</dbReference>
<feature type="compositionally biased region" description="Low complexity" evidence="3">
    <location>
        <begin position="1440"/>
        <end position="1457"/>
    </location>
</feature>
<proteinExistence type="predicted"/>
<dbReference type="SUPFAM" id="SSF48403">
    <property type="entry name" value="Ankyrin repeat"/>
    <property type="match status" value="1"/>
</dbReference>
<feature type="domain" description="BTB" evidence="4">
    <location>
        <begin position="963"/>
        <end position="1036"/>
    </location>
</feature>
<feature type="repeat" description="RCC1" evidence="2">
    <location>
        <begin position="160"/>
        <end position="228"/>
    </location>
</feature>
<feature type="compositionally biased region" description="Low complexity" evidence="3">
    <location>
        <begin position="1605"/>
        <end position="1622"/>
    </location>
</feature>
<dbReference type="SMART" id="SM00225">
    <property type="entry name" value="BTB"/>
    <property type="match status" value="2"/>
</dbReference>
<evidence type="ECO:0000256" key="3">
    <source>
        <dbReference type="SAM" id="MobiDB-lite"/>
    </source>
</evidence>
<dbReference type="EMBL" id="JAACJO010000002">
    <property type="protein sequence ID" value="KAF5362287.1"/>
    <property type="molecule type" value="Genomic_DNA"/>
</dbReference>
<dbReference type="Pfam" id="PF12796">
    <property type="entry name" value="Ank_2"/>
    <property type="match status" value="1"/>
</dbReference>
<dbReference type="SUPFAM" id="SSF54695">
    <property type="entry name" value="POZ domain"/>
    <property type="match status" value="2"/>
</dbReference>
<feature type="compositionally biased region" description="Polar residues" evidence="3">
    <location>
        <begin position="482"/>
        <end position="496"/>
    </location>
</feature>
<reference evidence="5 6" key="1">
    <citation type="journal article" date="2020" name="ISME J.">
        <title>Uncovering the hidden diversity of litter-decomposition mechanisms in mushroom-forming fungi.</title>
        <authorList>
            <person name="Floudas D."/>
            <person name="Bentzer J."/>
            <person name="Ahren D."/>
            <person name="Johansson T."/>
            <person name="Persson P."/>
            <person name="Tunlid A."/>
        </authorList>
    </citation>
    <scope>NUCLEOTIDE SEQUENCE [LARGE SCALE GENOMIC DNA]</scope>
    <source>
        <strain evidence="5 6">CBS 146.42</strain>
    </source>
</reference>
<feature type="region of interest" description="Disordered" evidence="3">
    <location>
        <begin position="459"/>
        <end position="498"/>
    </location>
</feature>
<dbReference type="Gene3D" id="3.30.710.10">
    <property type="entry name" value="Potassium Channel Kv1.1, Chain A"/>
    <property type="match status" value="2"/>
</dbReference>
<feature type="region of interest" description="Disordered" evidence="3">
    <location>
        <begin position="930"/>
        <end position="952"/>
    </location>
</feature>
<keyword evidence="1" id="KW-0677">Repeat</keyword>
<accession>A0A8H5LM42</accession>
<dbReference type="CDD" id="cd18186">
    <property type="entry name" value="BTB_POZ_ZBTB_KLHL-like"/>
    <property type="match status" value="2"/>
</dbReference>
<evidence type="ECO:0000259" key="4">
    <source>
        <dbReference type="PROSITE" id="PS50097"/>
    </source>
</evidence>
<dbReference type="SMART" id="SM00248">
    <property type="entry name" value="ANK"/>
    <property type="match status" value="2"/>
</dbReference>
<feature type="compositionally biased region" description="Basic residues" evidence="3">
    <location>
        <begin position="1640"/>
        <end position="1661"/>
    </location>
</feature>
<feature type="region of interest" description="Disordered" evidence="3">
    <location>
        <begin position="32"/>
        <end position="53"/>
    </location>
</feature>
<evidence type="ECO:0000313" key="6">
    <source>
        <dbReference type="Proteomes" id="UP000559027"/>
    </source>
</evidence>
<feature type="compositionally biased region" description="Polar residues" evidence="3">
    <location>
        <begin position="1623"/>
        <end position="1636"/>
    </location>
</feature>
<dbReference type="PANTHER" id="PTHR22872:SF2">
    <property type="entry name" value="INHIBITOR OF BRUTON TYROSINE KINASE"/>
    <property type="match status" value="1"/>
</dbReference>
<feature type="compositionally biased region" description="Gly residues" evidence="3">
    <location>
        <begin position="1530"/>
        <end position="1540"/>
    </location>
</feature>
<feature type="compositionally biased region" description="Basic and acidic residues" evidence="3">
    <location>
        <begin position="1567"/>
        <end position="1576"/>
    </location>
</feature>
<feature type="compositionally biased region" description="Acidic residues" evidence="3">
    <location>
        <begin position="936"/>
        <end position="949"/>
    </location>
</feature>